<reference evidence="1 2" key="1">
    <citation type="submission" date="2021-03" db="EMBL/GenBank/DDBJ databases">
        <title>Antimicrobial resistance genes in bacteria isolated from Japanese honey, and their potential for conferring macrolide and lincosamide resistance in the American foulbrood pathogen Paenibacillus larvae.</title>
        <authorList>
            <person name="Okamoto M."/>
            <person name="Kumagai M."/>
            <person name="Kanamori H."/>
            <person name="Takamatsu D."/>
        </authorList>
    </citation>
    <scope>NUCLEOTIDE SEQUENCE [LARGE SCALE GENOMIC DNA]</scope>
    <source>
        <strain evidence="1 2">J41TS12</strain>
    </source>
</reference>
<protein>
    <submittedName>
        <fullName evidence="1">Uncharacterized protein</fullName>
    </submittedName>
</protein>
<sequence>MSKSRLFIGLFLLLLVVLITSVILYIRPTEQHTLSYTNISWEDKLQGMAETRRAEIILTEQEVNQLAKKELVEYLAAHTLPVEVTGADFRLYGNQITSELNVTRGFLDAAVSASFRLNYSSGQLELYPESLAVKGISLPPETLGLEPVAIDLQEYLPDVVKVQEIDFLGKSIKLKFSLDWLEVARYLKLI</sequence>
<dbReference type="RefSeq" id="WP_044482240.1">
    <property type="nucleotide sequence ID" value="NZ_BORR01000008.1"/>
</dbReference>
<dbReference type="Proteomes" id="UP000681162">
    <property type="component" value="Unassembled WGS sequence"/>
</dbReference>
<accession>A0A919XVW6</accession>
<organism evidence="1 2">
    <name type="scientific">Paenibacillus antibioticophila</name>
    <dbReference type="NCBI Taxonomy" id="1274374"/>
    <lineage>
        <taxon>Bacteria</taxon>
        <taxon>Bacillati</taxon>
        <taxon>Bacillota</taxon>
        <taxon>Bacilli</taxon>
        <taxon>Bacillales</taxon>
        <taxon>Paenibacillaceae</taxon>
        <taxon>Paenibacillus</taxon>
    </lineage>
</organism>
<keyword evidence="2" id="KW-1185">Reference proteome</keyword>
<dbReference type="OrthoDB" id="2664080at2"/>
<dbReference type="EMBL" id="BORR01000008">
    <property type="protein sequence ID" value="GIO37597.1"/>
    <property type="molecule type" value="Genomic_DNA"/>
</dbReference>
<evidence type="ECO:0000313" key="1">
    <source>
        <dbReference type="EMBL" id="GIO37597.1"/>
    </source>
</evidence>
<name>A0A919XVW6_9BACL</name>
<proteinExistence type="predicted"/>
<comment type="caution">
    <text evidence="1">The sequence shown here is derived from an EMBL/GenBank/DDBJ whole genome shotgun (WGS) entry which is preliminary data.</text>
</comment>
<evidence type="ECO:0000313" key="2">
    <source>
        <dbReference type="Proteomes" id="UP000681162"/>
    </source>
</evidence>
<gene>
    <name evidence="1" type="ORF">J41TS12_24580</name>
</gene>
<dbReference type="AlphaFoldDB" id="A0A919XVW6"/>